<feature type="region of interest" description="Disordered" evidence="1">
    <location>
        <begin position="263"/>
        <end position="291"/>
    </location>
</feature>
<keyword evidence="3" id="KW-1185">Reference proteome</keyword>
<dbReference type="AlphaFoldDB" id="A0A1V9YAD7"/>
<comment type="caution">
    <text evidence="2">The sequence shown here is derived from an EMBL/GenBank/DDBJ whole genome shotgun (WGS) entry which is preliminary data.</text>
</comment>
<proteinExistence type="predicted"/>
<name>A0A1V9YAD7_ACHHY</name>
<organism evidence="2 3">
    <name type="scientific">Achlya hypogyna</name>
    <name type="common">Oomycete</name>
    <name type="synonym">Protoachlya hypogyna</name>
    <dbReference type="NCBI Taxonomy" id="1202772"/>
    <lineage>
        <taxon>Eukaryota</taxon>
        <taxon>Sar</taxon>
        <taxon>Stramenopiles</taxon>
        <taxon>Oomycota</taxon>
        <taxon>Saprolegniomycetes</taxon>
        <taxon>Saprolegniales</taxon>
        <taxon>Achlyaceae</taxon>
        <taxon>Achlya</taxon>
    </lineage>
</organism>
<dbReference type="Proteomes" id="UP000243579">
    <property type="component" value="Unassembled WGS sequence"/>
</dbReference>
<protein>
    <submittedName>
        <fullName evidence="2">Uncharacterized protein</fullName>
    </submittedName>
</protein>
<feature type="compositionally biased region" description="Basic and acidic residues" evidence="1">
    <location>
        <begin position="278"/>
        <end position="291"/>
    </location>
</feature>
<dbReference type="OrthoDB" id="79587at2759"/>
<reference evidence="2 3" key="1">
    <citation type="journal article" date="2014" name="Genome Biol. Evol.">
        <title>The secreted proteins of Achlya hypogyna and Thraustotheca clavata identify the ancestral oomycete secretome and reveal gene acquisitions by horizontal gene transfer.</title>
        <authorList>
            <person name="Misner I."/>
            <person name="Blouin N."/>
            <person name="Leonard G."/>
            <person name="Richards T.A."/>
            <person name="Lane C.E."/>
        </authorList>
    </citation>
    <scope>NUCLEOTIDE SEQUENCE [LARGE SCALE GENOMIC DNA]</scope>
    <source>
        <strain evidence="2 3">ATCC 48635</strain>
    </source>
</reference>
<gene>
    <name evidence="2" type="ORF">ACHHYP_15648</name>
</gene>
<evidence type="ECO:0000313" key="3">
    <source>
        <dbReference type="Proteomes" id="UP000243579"/>
    </source>
</evidence>
<dbReference type="EMBL" id="JNBR01002425">
    <property type="protein sequence ID" value="OQR82676.1"/>
    <property type="molecule type" value="Genomic_DNA"/>
</dbReference>
<evidence type="ECO:0000256" key="1">
    <source>
        <dbReference type="SAM" id="MobiDB-lite"/>
    </source>
</evidence>
<sequence>MQTIKALVSLAVGKRTQLLENMAKAKTKTLGAVGEDATELVVLLQQEAKKRKYATMVNLLMVIKYSFVDSEACMKRLARAGLGAVLLNALKLLRHVSEGRWLELFLTNLADLSEWDFLVAQHRKAFMEEVLALIEHRYSTCDLIATEAMGVVMALFSSNKLETLNDMRSSGACFPILVGVVYNIAKIKSFHLQALIVEFIYRAQRLLRNKNGTTENELSASLLQNLPASLAKGIHGMAPKTSDTNSSMSLDLTSQPHANNATLIIDDSPQHTVKSSSKHSEKTEKPCMRGENGEEKLFNKSIAQLAPQDAQHELLAKLKLLANAVLEQQCNFRNDQIDALCRQTQHTFTTQASQHMHQIQTRVHIGSMESSLAVALEQHRETMALLSSHQRHIAESLDASDVAEDELLQATLDLKHTTLEGLRSKWSEQLRPLQKKSDASRCVRRGQLENKLREISTKFDSSDLIAMQAMLGRI</sequence>
<accession>A0A1V9YAD7</accession>
<evidence type="ECO:0000313" key="2">
    <source>
        <dbReference type="EMBL" id="OQR82676.1"/>
    </source>
</evidence>